<comment type="caution">
    <text evidence="4">The sequence shown here is derived from an EMBL/GenBank/DDBJ whole genome shotgun (WGS) entry which is preliminary data.</text>
</comment>
<dbReference type="Gene3D" id="1.20.1050.10">
    <property type="match status" value="1"/>
</dbReference>
<comment type="similarity">
    <text evidence="1">Belongs to the GST superfamily.</text>
</comment>
<keyword evidence="5" id="KW-1185">Reference proteome</keyword>
<dbReference type="InterPro" id="IPR004045">
    <property type="entry name" value="Glutathione_S-Trfase_N"/>
</dbReference>
<feature type="domain" description="GST C-terminal" evidence="3">
    <location>
        <begin position="84"/>
        <end position="212"/>
    </location>
</feature>
<dbReference type="CDD" id="cd03207">
    <property type="entry name" value="GST_C_8"/>
    <property type="match status" value="1"/>
</dbReference>
<accession>A0ABX2C8S6</accession>
<name>A0ABX2C8S6_9BRAD</name>
<evidence type="ECO:0000313" key="5">
    <source>
        <dbReference type="Proteomes" id="UP000886476"/>
    </source>
</evidence>
<dbReference type="Pfam" id="PF02798">
    <property type="entry name" value="GST_N"/>
    <property type="match status" value="1"/>
</dbReference>
<dbReference type="SFLD" id="SFLDG00358">
    <property type="entry name" value="Main_(cytGST)"/>
    <property type="match status" value="1"/>
</dbReference>
<evidence type="ECO:0000313" key="4">
    <source>
        <dbReference type="EMBL" id="NPU63772.1"/>
    </source>
</evidence>
<dbReference type="EMBL" id="JABFDN010000001">
    <property type="protein sequence ID" value="NPU63772.1"/>
    <property type="molecule type" value="Genomic_DNA"/>
</dbReference>
<dbReference type="InterPro" id="IPR036249">
    <property type="entry name" value="Thioredoxin-like_sf"/>
</dbReference>
<dbReference type="SFLD" id="SFLDG01150">
    <property type="entry name" value="Main.1:_Beta-like"/>
    <property type="match status" value="1"/>
</dbReference>
<dbReference type="CDD" id="cd03046">
    <property type="entry name" value="GST_N_GTT1_like"/>
    <property type="match status" value="1"/>
</dbReference>
<dbReference type="SFLD" id="SFLDS00019">
    <property type="entry name" value="Glutathione_Transferase_(cytos"/>
    <property type="match status" value="1"/>
</dbReference>
<evidence type="ECO:0000259" key="2">
    <source>
        <dbReference type="PROSITE" id="PS50404"/>
    </source>
</evidence>
<dbReference type="PANTHER" id="PTHR44051">
    <property type="entry name" value="GLUTATHIONE S-TRANSFERASE-RELATED"/>
    <property type="match status" value="1"/>
</dbReference>
<gene>
    <name evidence="4" type="ORF">HL667_02045</name>
</gene>
<dbReference type="RefSeq" id="WP_172108505.1">
    <property type="nucleotide sequence ID" value="NZ_JABFDN010000001.1"/>
</dbReference>
<feature type="domain" description="GST N-terminal" evidence="2">
    <location>
        <begin position="1"/>
        <end position="80"/>
    </location>
</feature>
<organism evidence="4 5">
    <name type="scientific">Bradyrhizobium aeschynomenes</name>
    <dbReference type="NCBI Taxonomy" id="2734909"/>
    <lineage>
        <taxon>Bacteria</taxon>
        <taxon>Pseudomonadati</taxon>
        <taxon>Pseudomonadota</taxon>
        <taxon>Alphaproteobacteria</taxon>
        <taxon>Hyphomicrobiales</taxon>
        <taxon>Nitrobacteraceae</taxon>
        <taxon>Bradyrhizobium</taxon>
    </lineage>
</organism>
<sequence length="219" mass="24590">MSRLYGSLHSRAHRCAWMLKELNLSFEHVATNFTDGSTHTPDFLKINPNGRVPAFVSDEICLFESLAINLHLARRHPSDLSPATLVEEALVTQWSFWVVTEIEKPLLLAAANSILFDADKRNPSELKVALTKLGRPFSVLDRHLSEHAYLLGDRFTVADLNVAAVLTLARLGSLDLSEWPRLDEWLGSCLERPAAADWKTISFRVPRPETDLGMLAMFV</sequence>
<dbReference type="InterPro" id="IPR004046">
    <property type="entry name" value="GST_C"/>
</dbReference>
<dbReference type="InterPro" id="IPR036282">
    <property type="entry name" value="Glutathione-S-Trfase_C_sf"/>
</dbReference>
<dbReference type="SUPFAM" id="SSF47616">
    <property type="entry name" value="GST C-terminal domain-like"/>
    <property type="match status" value="1"/>
</dbReference>
<protein>
    <submittedName>
        <fullName evidence="4">Glutathione S-transferase family protein</fullName>
    </submittedName>
</protein>
<dbReference type="PANTHER" id="PTHR44051:SF8">
    <property type="entry name" value="GLUTATHIONE S-TRANSFERASE GSTA"/>
    <property type="match status" value="1"/>
</dbReference>
<dbReference type="PROSITE" id="PS50404">
    <property type="entry name" value="GST_NTER"/>
    <property type="match status" value="1"/>
</dbReference>
<evidence type="ECO:0000256" key="1">
    <source>
        <dbReference type="RuleBase" id="RU003494"/>
    </source>
</evidence>
<dbReference type="Pfam" id="PF00043">
    <property type="entry name" value="GST_C"/>
    <property type="match status" value="1"/>
</dbReference>
<dbReference type="PROSITE" id="PS50405">
    <property type="entry name" value="GST_CTER"/>
    <property type="match status" value="1"/>
</dbReference>
<dbReference type="InterPro" id="IPR010987">
    <property type="entry name" value="Glutathione-S-Trfase_C-like"/>
</dbReference>
<proteinExistence type="inferred from homology"/>
<dbReference type="InterPro" id="IPR040079">
    <property type="entry name" value="Glutathione_S-Trfase"/>
</dbReference>
<dbReference type="Gene3D" id="3.40.30.10">
    <property type="entry name" value="Glutaredoxin"/>
    <property type="match status" value="1"/>
</dbReference>
<dbReference type="Proteomes" id="UP000886476">
    <property type="component" value="Unassembled WGS sequence"/>
</dbReference>
<dbReference type="SUPFAM" id="SSF52833">
    <property type="entry name" value="Thioredoxin-like"/>
    <property type="match status" value="1"/>
</dbReference>
<reference evidence="4" key="1">
    <citation type="submission" date="2020-05" db="EMBL/GenBank/DDBJ databases">
        <title>Nod-independent and nitrogen-fixing Bradyrhizobium aeschynomene sp. nov. isolated from nodules of Aeschynomene indica.</title>
        <authorList>
            <person name="Zhang Z."/>
        </authorList>
    </citation>
    <scope>NUCLEOTIDE SEQUENCE</scope>
    <source>
        <strain evidence="4">83012</strain>
    </source>
</reference>
<evidence type="ECO:0000259" key="3">
    <source>
        <dbReference type="PROSITE" id="PS50405"/>
    </source>
</evidence>